<dbReference type="CDD" id="cd04301">
    <property type="entry name" value="NAT_SF"/>
    <property type="match status" value="1"/>
</dbReference>
<gene>
    <name evidence="4" type="ORF">J2S41_005417</name>
</gene>
<dbReference type="PROSITE" id="PS51186">
    <property type="entry name" value="GNAT"/>
    <property type="match status" value="1"/>
</dbReference>
<sequence>MLIEPRTGTDPELHALIREQQRELASVSGADEVGYPARAGATYLVGIVNGHAVACGAVVTRDPDTAEIKRMYVRPEFRGRGYSRAILAELEELAARAGYSVVRLETGGYLPVAMSLYRSAGYRPIGAYGEYLGNPRSVCFEKRLPVLA</sequence>
<dbReference type="RefSeq" id="WP_310371677.1">
    <property type="nucleotide sequence ID" value="NZ_JAVDYB010000001.1"/>
</dbReference>
<comment type="caution">
    <text evidence="4">The sequence shown here is derived from an EMBL/GenBank/DDBJ whole genome shotgun (WGS) entry which is preliminary data.</text>
</comment>
<organism evidence="4 5">
    <name type="scientific">Catenuloplanes atrovinosus</name>
    <dbReference type="NCBI Taxonomy" id="137266"/>
    <lineage>
        <taxon>Bacteria</taxon>
        <taxon>Bacillati</taxon>
        <taxon>Actinomycetota</taxon>
        <taxon>Actinomycetes</taxon>
        <taxon>Micromonosporales</taxon>
        <taxon>Micromonosporaceae</taxon>
        <taxon>Catenuloplanes</taxon>
    </lineage>
</organism>
<accession>A0AAE4CD31</accession>
<dbReference type="SUPFAM" id="SSF55729">
    <property type="entry name" value="Acyl-CoA N-acyltransferases (Nat)"/>
    <property type="match status" value="1"/>
</dbReference>
<protein>
    <submittedName>
        <fullName evidence="4">GNAT superfamily N-acetyltransferase</fullName>
    </submittedName>
</protein>
<dbReference type="PANTHER" id="PTHR43877">
    <property type="entry name" value="AMINOALKYLPHOSPHONATE N-ACETYLTRANSFERASE-RELATED-RELATED"/>
    <property type="match status" value="1"/>
</dbReference>
<name>A0AAE4CD31_9ACTN</name>
<dbReference type="AlphaFoldDB" id="A0AAE4CD31"/>
<dbReference type="Gene3D" id="3.40.630.30">
    <property type="match status" value="1"/>
</dbReference>
<evidence type="ECO:0000313" key="4">
    <source>
        <dbReference type="EMBL" id="MDR7278639.1"/>
    </source>
</evidence>
<reference evidence="4" key="1">
    <citation type="submission" date="2023-07" db="EMBL/GenBank/DDBJ databases">
        <title>Sequencing the genomes of 1000 actinobacteria strains.</title>
        <authorList>
            <person name="Klenk H.-P."/>
        </authorList>
    </citation>
    <scope>NUCLEOTIDE SEQUENCE</scope>
    <source>
        <strain evidence="4">DSM 44707</strain>
    </source>
</reference>
<dbReference type="GO" id="GO:0016747">
    <property type="term" value="F:acyltransferase activity, transferring groups other than amino-acyl groups"/>
    <property type="evidence" value="ECO:0007669"/>
    <property type="project" value="InterPro"/>
</dbReference>
<keyword evidence="5" id="KW-1185">Reference proteome</keyword>
<dbReference type="Proteomes" id="UP001183643">
    <property type="component" value="Unassembled WGS sequence"/>
</dbReference>
<evidence type="ECO:0000256" key="1">
    <source>
        <dbReference type="ARBA" id="ARBA00022679"/>
    </source>
</evidence>
<feature type="domain" description="N-acetyltransferase" evidence="3">
    <location>
        <begin position="3"/>
        <end position="145"/>
    </location>
</feature>
<dbReference type="InterPro" id="IPR000182">
    <property type="entry name" value="GNAT_dom"/>
</dbReference>
<dbReference type="Pfam" id="PF00583">
    <property type="entry name" value="Acetyltransf_1"/>
    <property type="match status" value="1"/>
</dbReference>
<evidence type="ECO:0000313" key="5">
    <source>
        <dbReference type="Proteomes" id="UP001183643"/>
    </source>
</evidence>
<dbReference type="PANTHER" id="PTHR43877:SF2">
    <property type="entry name" value="AMINOALKYLPHOSPHONATE N-ACETYLTRANSFERASE-RELATED"/>
    <property type="match status" value="1"/>
</dbReference>
<dbReference type="InterPro" id="IPR050832">
    <property type="entry name" value="Bact_Acetyltransf"/>
</dbReference>
<proteinExistence type="predicted"/>
<keyword evidence="1" id="KW-0808">Transferase</keyword>
<evidence type="ECO:0000259" key="3">
    <source>
        <dbReference type="PROSITE" id="PS51186"/>
    </source>
</evidence>
<dbReference type="InterPro" id="IPR016181">
    <property type="entry name" value="Acyl_CoA_acyltransferase"/>
</dbReference>
<keyword evidence="2" id="KW-0012">Acyltransferase</keyword>
<evidence type="ECO:0000256" key="2">
    <source>
        <dbReference type="ARBA" id="ARBA00023315"/>
    </source>
</evidence>
<dbReference type="EMBL" id="JAVDYB010000001">
    <property type="protein sequence ID" value="MDR7278639.1"/>
    <property type="molecule type" value="Genomic_DNA"/>
</dbReference>